<dbReference type="GO" id="GO:0003746">
    <property type="term" value="F:translation elongation factor activity"/>
    <property type="evidence" value="ECO:0007669"/>
    <property type="project" value="UniProtKB-KW"/>
</dbReference>
<dbReference type="HOGENOM" id="CLU_1318964_0_0_6"/>
<protein>
    <submittedName>
        <fullName evidence="1">Putative elongation factor EF-Ts</fullName>
    </submittedName>
</protein>
<evidence type="ECO:0000313" key="1">
    <source>
        <dbReference type="EMBL" id="AFP83875.1"/>
    </source>
</evidence>
<dbReference type="OrthoDB" id="6184337at2"/>
<dbReference type="RefSeq" id="WP_014887175.1">
    <property type="nucleotide sequence ID" value="NC_018416.1"/>
</dbReference>
<evidence type="ECO:0000313" key="2">
    <source>
        <dbReference type="Proteomes" id="UP000003934"/>
    </source>
</evidence>
<dbReference type="EMBL" id="CP003543">
    <property type="protein sequence ID" value="AFP83875.1"/>
    <property type="molecule type" value="Genomic_DNA"/>
</dbReference>
<accession>J3TW21</accession>
<keyword evidence="1" id="KW-0251">Elongation factor</keyword>
<dbReference type="KEGG" id="crh:A353_021"/>
<name>J3TW21_CARRU</name>
<organism evidence="1 2">
    <name type="scientific">Candidatus Carsonella ruddii HC isolate Thao2000</name>
    <dbReference type="NCBI Taxonomy" id="1202538"/>
    <lineage>
        <taxon>Bacteria</taxon>
        <taxon>Pseudomonadati</taxon>
        <taxon>Pseudomonadota</taxon>
        <taxon>Gammaproteobacteria</taxon>
        <taxon>Oceanospirillales</taxon>
        <taxon>Halomonadaceae</taxon>
        <taxon>Zymobacter group</taxon>
        <taxon>Candidatus Carsonella</taxon>
    </lineage>
</organism>
<gene>
    <name evidence="1" type="primary">tsf</name>
    <name evidence="1" type="ORF">A353_021</name>
</gene>
<dbReference type="PATRIC" id="fig|1202538.3.peg.20"/>
<keyword evidence="2" id="KW-1185">Reference proteome</keyword>
<dbReference type="STRING" id="1202538.A353_021"/>
<keyword evidence="1" id="KW-0648">Protein biosynthesis</keyword>
<sequence>MLNIELIKKIKIKFDLSIGDSKKFLEKNYWNYDKTIIFIKNMMLKNIKKYSFFSILTIKNNNKIMILKILFNSIIIKNSNIIEKFKLELEKKNNIINIKEKIFLLSIKLKEKILLDKILIFYNKNIFFYNHKNDYFCLINYKNNIINLCYQIIFNKINFINYKCKNSLLNQFFIKNNVLIKNLLNIKMINFIYLINKNQYFYYE</sequence>
<proteinExistence type="predicted"/>
<reference evidence="1 2" key="1">
    <citation type="journal article" date="2012" name="Mol. Biol. Evol.">
        <title>Genome reduction and co-evolution between the primary and secondary bacterial symbionts of psyllids.</title>
        <authorList>
            <person name="Sloan D.B."/>
            <person name="Moran N.A."/>
        </authorList>
    </citation>
    <scope>NUCLEOTIDE SEQUENCE [LARGE SCALE GENOMIC DNA]</scope>
    <source>
        <strain evidence="1 2">HC</strain>
    </source>
</reference>
<dbReference type="GeneID" id="67454565"/>
<dbReference type="AlphaFoldDB" id="J3TW21"/>
<dbReference type="Proteomes" id="UP000003934">
    <property type="component" value="Chromosome"/>
</dbReference>